<protein>
    <recommendedName>
        <fullName evidence="3">Sel1 repeat family protein</fullName>
    </recommendedName>
</protein>
<proteinExistence type="predicted"/>
<dbReference type="PANTHER" id="PTHR11102:SF147">
    <property type="entry name" value="SEL1L ADAPTOR SUBUNIT OF ERAD E3 UBIQUITIN LIGASE"/>
    <property type="match status" value="1"/>
</dbReference>
<evidence type="ECO:0000313" key="2">
    <source>
        <dbReference type="Proteomes" id="UP000242847"/>
    </source>
</evidence>
<evidence type="ECO:0000313" key="1">
    <source>
        <dbReference type="EMBL" id="ONM43002.1"/>
    </source>
</evidence>
<gene>
    <name evidence="1" type="ORF">BXT89_15210</name>
</gene>
<sequence>MNQQASVVSLISQLIPAQATLAPDFQAGLPGAIAPYGTCSIRDKGAQWPGSLQTLTAKLPIHQVASESDVHDLYQHLRQAALGYDAEALNDLGWMWITGTHLKRNSALGLQVLQLAVEQNSAEAVFNQAEHLSHRSRDTEDLSNVISAYVEAFRCARNNALRGLIANTLAELHEHCIVGGKPDHDEAIAWYRVANECGDPWAVVNICILMLNSDSPAFNYERAFHELQCAALHGNRAATDYLIELYDGDWWGPLPPDDAYGRMKAFWINLAQEQKLADLKACESKT</sequence>
<keyword evidence="2" id="KW-1185">Reference proteome</keyword>
<dbReference type="RefSeq" id="WP_083728533.1">
    <property type="nucleotide sequence ID" value="NZ_FOUD01000025.1"/>
</dbReference>
<dbReference type="SUPFAM" id="SSF81901">
    <property type="entry name" value="HCP-like"/>
    <property type="match status" value="1"/>
</dbReference>
<dbReference type="InterPro" id="IPR050767">
    <property type="entry name" value="Sel1_AlgK"/>
</dbReference>
<dbReference type="InterPro" id="IPR006597">
    <property type="entry name" value="Sel1-like"/>
</dbReference>
<dbReference type="STRING" id="254161.SAMN05216256_12522"/>
<evidence type="ECO:0008006" key="3">
    <source>
        <dbReference type="Google" id="ProtNLM"/>
    </source>
</evidence>
<dbReference type="Gene3D" id="1.25.40.10">
    <property type="entry name" value="Tetratricopeptide repeat domain"/>
    <property type="match status" value="1"/>
</dbReference>
<dbReference type="EMBL" id="MUBC01000039">
    <property type="protein sequence ID" value="ONM43002.1"/>
    <property type="molecule type" value="Genomic_DNA"/>
</dbReference>
<organism evidence="1 2">
    <name type="scientific">Halopseudomonas pachastrellae</name>
    <dbReference type="NCBI Taxonomy" id="254161"/>
    <lineage>
        <taxon>Bacteria</taxon>
        <taxon>Pseudomonadati</taxon>
        <taxon>Pseudomonadota</taxon>
        <taxon>Gammaproteobacteria</taxon>
        <taxon>Pseudomonadales</taxon>
        <taxon>Pseudomonadaceae</taxon>
        <taxon>Halopseudomonas</taxon>
    </lineage>
</organism>
<dbReference type="GO" id="GO:0036503">
    <property type="term" value="P:ERAD pathway"/>
    <property type="evidence" value="ECO:0007669"/>
    <property type="project" value="TreeGrafter"/>
</dbReference>
<dbReference type="InterPro" id="IPR011990">
    <property type="entry name" value="TPR-like_helical_dom_sf"/>
</dbReference>
<dbReference type="AlphaFoldDB" id="A0A1S8DEE4"/>
<dbReference type="OrthoDB" id="6114904at2"/>
<dbReference type="Proteomes" id="UP000242847">
    <property type="component" value="Unassembled WGS sequence"/>
</dbReference>
<accession>A0A1S8DEE4</accession>
<comment type="caution">
    <text evidence="1">The sequence shown here is derived from an EMBL/GenBank/DDBJ whole genome shotgun (WGS) entry which is preliminary data.</text>
</comment>
<name>A0A1S8DEE4_9GAMM</name>
<dbReference type="PANTHER" id="PTHR11102">
    <property type="entry name" value="SEL-1-LIKE PROTEIN"/>
    <property type="match status" value="1"/>
</dbReference>
<dbReference type="SMART" id="SM00671">
    <property type="entry name" value="SEL1"/>
    <property type="match status" value="2"/>
</dbReference>
<reference evidence="1 2" key="1">
    <citation type="submission" date="2017-01" db="EMBL/GenBank/DDBJ databases">
        <title>Draft genome sequence of Pseudomonas pachastrellae type strain CCUG 46540T from a deep sea.</title>
        <authorList>
            <person name="Gomila M."/>
            <person name="Mulet M."/>
            <person name="Lalucat J."/>
            <person name="Garcia-Valdes E."/>
        </authorList>
    </citation>
    <scope>NUCLEOTIDE SEQUENCE [LARGE SCALE GENOMIC DNA]</scope>
    <source>
        <strain evidence="1 2">CCUG 46540</strain>
    </source>
</reference>